<accession>X1NEJ0</accession>
<dbReference type="Pfam" id="PF20695">
    <property type="entry name" value="UbiD_N"/>
    <property type="match status" value="1"/>
</dbReference>
<dbReference type="InterPro" id="IPR049383">
    <property type="entry name" value="UbiD-like_N"/>
</dbReference>
<evidence type="ECO:0000313" key="2">
    <source>
        <dbReference type="EMBL" id="GAI28631.1"/>
    </source>
</evidence>
<gene>
    <name evidence="2" type="ORF">S06H3_30405</name>
</gene>
<evidence type="ECO:0000259" key="1">
    <source>
        <dbReference type="Pfam" id="PF20695"/>
    </source>
</evidence>
<feature type="non-terminal residue" evidence="2">
    <location>
        <position position="129"/>
    </location>
</feature>
<sequence length="129" mass="15055">MAYYKDLREFTKALEANNKLVRIKREIDKDTELMPLVRWQFRGLPEVERKAFLFENVVDVNGRRYNIPVLVASHAASREVYAIGLMCKPEEIVEKWAEAQHHPIEPRIIDNGPVHEEIHLGDKLLEHDG</sequence>
<reference evidence="2" key="1">
    <citation type="journal article" date="2014" name="Front. Microbiol.">
        <title>High frequency of phylogenetically diverse reductive dehalogenase-homologous genes in deep subseafloor sedimentary metagenomes.</title>
        <authorList>
            <person name="Kawai M."/>
            <person name="Futagami T."/>
            <person name="Toyoda A."/>
            <person name="Takaki Y."/>
            <person name="Nishi S."/>
            <person name="Hori S."/>
            <person name="Arai W."/>
            <person name="Tsubouchi T."/>
            <person name="Morono Y."/>
            <person name="Uchiyama I."/>
            <person name="Ito T."/>
            <person name="Fujiyama A."/>
            <person name="Inagaki F."/>
            <person name="Takami H."/>
        </authorList>
    </citation>
    <scope>NUCLEOTIDE SEQUENCE</scope>
    <source>
        <strain evidence="2">Expedition CK06-06</strain>
    </source>
</reference>
<comment type="caution">
    <text evidence="2">The sequence shown here is derived from an EMBL/GenBank/DDBJ whole genome shotgun (WGS) entry which is preliminary data.</text>
</comment>
<dbReference type="EMBL" id="BARV01017903">
    <property type="protein sequence ID" value="GAI28631.1"/>
    <property type="molecule type" value="Genomic_DNA"/>
</dbReference>
<dbReference type="AlphaFoldDB" id="X1NEJ0"/>
<dbReference type="SUPFAM" id="SSF50475">
    <property type="entry name" value="FMN-binding split barrel"/>
    <property type="match status" value="1"/>
</dbReference>
<organism evidence="2">
    <name type="scientific">marine sediment metagenome</name>
    <dbReference type="NCBI Taxonomy" id="412755"/>
    <lineage>
        <taxon>unclassified sequences</taxon>
        <taxon>metagenomes</taxon>
        <taxon>ecological metagenomes</taxon>
    </lineage>
</organism>
<feature type="domain" description="3-octaprenyl-4-hydroxybenzoate carboxy-lyase-like N-terminal" evidence="1">
    <location>
        <begin position="12"/>
        <end position="99"/>
    </location>
</feature>
<protein>
    <recommendedName>
        <fullName evidence="1">3-octaprenyl-4-hydroxybenzoate carboxy-lyase-like N-terminal domain-containing protein</fullName>
    </recommendedName>
</protein>
<name>X1NEJ0_9ZZZZ</name>
<proteinExistence type="predicted"/>